<keyword evidence="2" id="KW-1185">Reference proteome</keyword>
<proteinExistence type="predicted"/>
<sequence length="225" mass="25584">MRLVEEHAVLLLSRFYASSPMSACQSPSRQSQGPFDPSHGSEISPAFRMLKTIHSKSLQRRPSRFVACCCMRLILQFRILNQAKTPDGLALPWKLIRRAHSRNCLSTRCLPYPPHILYSLYKKCILSVLHPLSHSHSFSHSSQAARIVPTANCHCPQRGSSSLSYMSIDLTAWRHAQWERNCQRALRLHSARISAITAGFPQWLLRLSSSMNIVSIRNIYYISLA</sequence>
<dbReference type="KEGG" id="hir:HETIRDRAFT_330394"/>
<dbReference type="GeneID" id="20671576"/>
<dbReference type="InParanoid" id="W4JSR8"/>
<dbReference type="EMBL" id="KI925465">
    <property type="protein sequence ID" value="ETW76155.1"/>
    <property type="molecule type" value="Genomic_DNA"/>
</dbReference>
<accession>W4JSR8</accession>
<evidence type="ECO:0000313" key="1">
    <source>
        <dbReference type="EMBL" id="ETW76155.1"/>
    </source>
</evidence>
<reference evidence="1 2" key="1">
    <citation type="journal article" date="2012" name="New Phytol.">
        <title>Insight into trade-off between wood decay and parasitism from the genome of a fungal forest pathogen.</title>
        <authorList>
            <person name="Olson A."/>
            <person name="Aerts A."/>
            <person name="Asiegbu F."/>
            <person name="Belbahri L."/>
            <person name="Bouzid O."/>
            <person name="Broberg A."/>
            <person name="Canback B."/>
            <person name="Coutinho P.M."/>
            <person name="Cullen D."/>
            <person name="Dalman K."/>
            <person name="Deflorio G."/>
            <person name="van Diepen L.T."/>
            <person name="Dunand C."/>
            <person name="Duplessis S."/>
            <person name="Durling M."/>
            <person name="Gonthier P."/>
            <person name="Grimwood J."/>
            <person name="Fossdal C.G."/>
            <person name="Hansson D."/>
            <person name="Henrissat B."/>
            <person name="Hietala A."/>
            <person name="Himmelstrand K."/>
            <person name="Hoffmeister D."/>
            <person name="Hogberg N."/>
            <person name="James T.Y."/>
            <person name="Karlsson M."/>
            <person name="Kohler A."/>
            <person name="Kues U."/>
            <person name="Lee Y.H."/>
            <person name="Lin Y.C."/>
            <person name="Lind M."/>
            <person name="Lindquist E."/>
            <person name="Lombard V."/>
            <person name="Lucas S."/>
            <person name="Lunden K."/>
            <person name="Morin E."/>
            <person name="Murat C."/>
            <person name="Park J."/>
            <person name="Raffaello T."/>
            <person name="Rouze P."/>
            <person name="Salamov A."/>
            <person name="Schmutz J."/>
            <person name="Solheim H."/>
            <person name="Stahlberg J."/>
            <person name="Velez H."/>
            <person name="de Vries R.P."/>
            <person name="Wiebenga A."/>
            <person name="Woodward S."/>
            <person name="Yakovlev I."/>
            <person name="Garbelotto M."/>
            <person name="Martin F."/>
            <person name="Grigoriev I.V."/>
            <person name="Stenlid J."/>
        </authorList>
    </citation>
    <scope>NUCLEOTIDE SEQUENCE [LARGE SCALE GENOMIC DNA]</scope>
    <source>
        <strain evidence="1 2">TC 32-1</strain>
    </source>
</reference>
<gene>
    <name evidence="1" type="ORF">HETIRDRAFT_330394</name>
</gene>
<evidence type="ECO:0000313" key="2">
    <source>
        <dbReference type="Proteomes" id="UP000030671"/>
    </source>
</evidence>
<organism evidence="1 2">
    <name type="scientific">Heterobasidion irregulare (strain TC 32-1)</name>
    <dbReference type="NCBI Taxonomy" id="747525"/>
    <lineage>
        <taxon>Eukaryota</taxon>
        <taxon>Fungi</taxon>
        <taxon>Dikarya</taxon>
        <taxon>Basidiomycota</taxon>
        <taxon>Agaricomycotina</taxon>
        <taxon>Agaricomycetes</taxon>
        <taxon>Russulales</taxon>
        <taxon>Bondarzewiaceae</taxon>
        <taxon>Heterobasidion</taxon>
        <taxon>Heterobasidion annosum species complex</taxon>
    </lineage>
</organism>
<dbReference type="AlphaFoldDB" id="W4JSR8"/>
<protein>
    <submittedName>
        <fullName evidence="1">Uncharacterized protein</fullName>
    </submittedName>
</protein>
<dbReference type="HOGENOM" id="CLU_1230086_0_0_1"/>
<dbReference type="RefSeq" id="XP_009552371.1">
    <property type="nucleotide sequence ID" value="XM_009554076.1"/>
</dbReference>
<dbReference type="Proteomes" id="UP000030671">
    <property type="component" value="Unassembled WGS sequence"/>
</dbReference>
<name>W4JSR8_HETIT</name>